<protein>
    <recommendedName>
        <fullName evidence="1">Histone deacetylase domain-containing protein</fullName>
    </recommendedName>
</protein>
<gene>
    <name evidence="2" type="ORF">V1264_020106</name>
</gene>
<sequence length="319" mass="36203">MMAENNKDANRPISKTGLVYEEKLTRHYCAWNTSYTEKPERIQECYSRIQQLGLVERCVDVPVRPARDEEILLCHSKKHIDLLKETHFMTTEQLGNFSRSYDYVYFHKTVEENARLALGGAIDLVEQVVTGKLQNGMAVIRPPGHHAMSEEYSGYCYYNNVAVAAKTAMEKHGLQRVLILDWDVHHGQGTQFAFYDDPSVLFVSIHRYEHGMEWPYLRESDYDYIGEGRGRGFNFNIPLNETGCDNSDYLSIFFNLLLPVAYEFQPELVLVSAGFDSAIGCPEGEMSVAPACFAHFVQLLKPLAAGKLVLLLEVSTARA</sequence>
<dbReference type="Pfam" id="PF00850">
    <property type="entry name" value="Hist_deacetyl"/>
    <property type="match status" value="1"/>
</dbReference>
<dbReference type="GO" id="GO:0040029">
    <property type="term" value="P:epigenetic regulation of gene expression"/>
    <property type="evidence" value="ECO:0007669"/>
    <property type="project" value="TreeGrafter"/>
</dbReference>
<dbReference type="InterPro" id="IPR037138">
    <property type="entry name" value="His_deacetylse_dom_sf"/>
</dbReference>
<dbReference type="PANTHER" id="PTHR10625">
    <property type="entry name" value="HISTONE DEACETYLASE HDAC1-RELATED"/>
    <property type="match status" value="1"/>
</dbReference>
<dbReference type="SUPFAM" id="SSF52768">
    <property type="entry name" value="Arginase/deacetylase"/>
    <property type="match status" value="1"/>
</dbReference>
<dbReference type="GO" id="GO:0019213">
    <property type="term" value="F:deacetylase activity"/>
    <property type="evidence" value="ECO:0007669"/>
    <property type="project" value="TreeGrafter"/>
</dbReference>
<name>A0AAN9GB09_9CAEN</name>
<dbReference type="Proteomes" id="UP001374579">
    <property type="component" value="Unassembled WGS sequence"/>
</dbReference>
<accession>A0AAN9GB09</accession>
<organism evidence="2 3">
    <name type="scientific">Littorina saxatilis</name>
    <dbReference type="NCBI Taxonomy" id="31220"/>
    <lineage>
        <taxon>Eukaryota</taxon>
        <taxon>Metazoa</taxon>
        <taxon>Spiralia</taxon>
        <taxon>Lophotrochozoa</taxon>
        <taxon>Mollusca</taxon>
        <taxon>Gastropoda</taxon>
        <taxon>Caenogastropoda</taxon>
        <taxon>Littorinimorpha</taxon>
        <taxon>Littorinoidea</taxon>
        <taxon>Littorinidae</taxon>
        <taxon>Littorina</taxon>
    </lineage>
</organism>
<dbReference type="PRINTS" id="PR01270">
    <property type="entry name" value="HDASUPER"/>
</dbReference>
<dbReference type="Gene3D" id="3.40.800.20">
    <property type="entry name" value="Histone deacetylase domain"/>
    <property type="match status" value="1"/>
</dbReference>
<comment type="caution">
    <text evidence="2">The sequence shown here is derived from an EMBL/GenBank/DDBJ whole genome shotgun (WGS) entry which is preliminary data.</text>
</comment>
<dbReference type="InterPro" id="IPR000286">
    <property type="entry name" value="HDACs"/>
</dbReference>
<reference evidence="2 3" key="1">
    <citation type="submission" date="2024-02" db="EMBL/GenBank/DDBJ databases">
        <title>Chromosome-scale genome assembly of the rough periwinkle Littorina saxatilis.</title>
        <authorList>
            <person name="De Jode A."/>
            <person name="Faria R."/>
            <person name="Formenti G."/>
            <person name="Sims Y."/>
            <person name="Smith T.P."/>
            <person name="Tracey A."/>
            <person name="Wood J.M.D."/>
            <person name="Zagrodzka Z.B."/>
            <person name="Johannesson K."/>
            <person name="Butlin R.K."/>
            <person name="Leder E.H."/>
        </authorList>
    </citation>
    <scope>NUCLEOTIDE SEQUENCE [LARGE SCALE GENOMIC DNA]</scope>
    <source>
        <strain evidence="2">Snail1</strain>
        <tissue evidence="2">Muscle</tissue>
    </source>
</reference>
<feature type="domain" description="Histone deacetylase" evidence="1">
    <location>
        <begin position="36"/>
        <end position="313"/>
    </location>
</feature>
<evidence type="ECO:0000313" key="2">
    <source>
        <dbReference type="EMBL" id="KAK7101776.1"/>
    </source>
</evidence>
<keyword evidence="3" id="KW-1185">Reference proteome</keyword>
<evidence type="ECO:0000259" key="1">
    <source>
        <dbReference type="Pfam" id="PF00850"/>
    </source>
</evidence>
<dbReference type="InterPro" id="IPR023801">
    <property type="entry name" value="His_deacetylse_dom"/>
</dbReference>
<proteinExistence type="predicted"/>
<evidence type="ECO:0000313" key="3">
    <source>
        <dbReference type="Proteomes" id="UP001374579"/>
    </source>
</evidence>
<dbReference type="EMBL" id="JBAMIC010000010">
    <property type="protein sequence ID" value="KAK7101776.1"/>
    <property type="molecule type" value="Genomic_DNA"/>
</dbReference>
<dbReference type="InterPro" id="IPR023696">
    <property type="entry name" value="Ureohydrolase_dom_sf"/>
</dbReference>
<dbReference type="AlphaFoldDB" id="A0AAN9GB09"/>
<dbReference type="PANTHER" id="PTHR10625:SF43">
    <property type="entry name" value="POLYAMINE DEACETYLASE HDAC10"/>
    <property type="match status" value="1"/>
</dbReference>